<dbReference type="GO" id="GO:0005736">
    <property type="term" value="C:RNA polymerase I complex"/>
    <property type="evidence" value="ECO:0007669"/>
    <property type="project" value="TreeGrafter"/>
</dbReference>
<keyword evidence="7" id="KW-0804">Transcription</keyword>
<dbReference type="Pfam" id="PF01096">
    <property type="entry name" value="Zn_ribbon_TFIIS"/>
    <property type="match status" value="1"/>
</dbReference>
<proteinExistence type="inferred from homology"/>
<organism evidence="11">
    <name type="scientific">Anthurium amnicola</name>
    <dbReference type="NCBI Taxonomy" id="1678845"/>
    <lineage>
        <taxon>Eukaryota</taxon>
        <taxon>Viridiplantae</taxon>
        <taxon>Streptophyta</taxon>
        <taxon>Embryophyta</taxon>
        <taxon>Tracheophyta</taxon>
        <taxon>Spermatophyta</taxon>
        <taxon>Magnoliopsida</taxon>
        <taxon>Liliopsida</taxon>
        <taxon>Araceae</taxon>
        <taxon>Pothoideae</taxon>
        <taxon>Potheae</taxon>
        <taxon>Anthurium</taxon>
    </lineage>
</organism>
<dbReference type="EMBL" id="GDJX01016080">
    <property type="protein sequence ID" value="JAT51856.1"/>
    <property type="molecule type" value="Transcribed_RNA"/>
</dbReference>
<feature type="binding site" evidence="8">
    <location>
        <position position="15"/>
    </location>
    <ligand>
        <name>Zn(2+)</name>
        <dbReference type="ChEBI" id="CHEBI:29105"/>
        <label>1</label>
    </ligand>
</feature>
<gene>
    <name evidence="11" type="primary">ZNRD1_1</name>
    <name evidence="11" type="ORF">g.111792</name>
</gene>
<evidence type="ECO:0000256" key="4">
    <source>
        <dbReference type="ARBA" id="ARBA00022771"/>
    </source>
</evidence>
<dbReference type="GO" id="GO:0006363">
    <property type="term" value="P:termination of RNA polymerase I transcription"/>
    <property type="evidence" value="ECO:0007669"/>
    <property type="project" value="TreeGrafter"/>
</dbReference>
<feature type="zinc finger region" description="C4-type" evidence="9">
    <location>
        <begin position="12"/>
        <end position="32"/>
    </location>
</feature>
<feature type="binding site" evidence="8">
    <location>
        <position position="113"/>
    </location>
    <ligand>
        <name>Zn(2+)</name>
        <dbReference type="ChEBI" id="CHEBI:29105"/>
        <label>2</label>
    </ligand>
</feature>
<dbReference type="PIRSF" id="PIRSF005586">
    <property type="entry name" value="RNApol_RpoM"/>
    <property type="match status" value="1"/>
</dbReference>
<dbReference type="GO" id="GO:0003899">
    <property type="term" value="F:DNA-directed RNA polymerase activity"/>
    <property type="evidence" value="ECO:0007669"/>
    <property type="project" value="InterPro"/>
</dbReference>
<evidence type="ECO:0000256" key="3">
    <source>
        <dbReference type="ARBA" id="ARBA00022723"/>
    </source>
</evidence>
<keyword evidence="6 7" id="KW-0539">Nucleus</keyword>
<dbReference type="GO" id="GO:0008270">
    <property type="term" value="F:zinc ion binding"/>
    <property type="evidence" value="ECO:0007669"/>
    <property type="project" value="UniProtKB-KW"/>
</dbReference>
<dbReference type="SUPFAM" id="SSF57783">
    <property type="entry name" value="Zinc beta-ribbon"/>
    <property type="match status" value="1"/>
</dbReference>
<dbReference type="GO" id="GO:0003676">
    <property type="term" value="F:nucleic acid binding"/>
    <property type="evidence" value="ECO:0007669"/>
    <property type="project" value="InterPro"/>
</dbReference>
<keyword evidence="5 8" id="KW-0862">Zinc</keyword>
<protein>
    <recommendedName>
        <fullName evidence="7">DNA-directed RNA polymerase subunit</fullName>
    </recommendedName>
</protein>
<evidence type="ECO:0000313" key="11">
    <source>
        <dbReference type="EMBL" id="JAT51856.1"/>
    </source>
</evidence>
<dbReference type="AlphaFoldDB" id="A0A1D1YB56"/>
<feature type="binding site" evidence="8">
    <location>
        <position position="88"/>
    </location>
    <ligand>
        <name>Zn(2+)</name>
        <dbReference type="ChEBI" id="CHEBI:29105"/>
        <label>2</label>
    </ligand>
</feature>
<evidence type="ECO:0000256" key="1">
    <source>
        <dbReference type="ARBA" id="ARBA00004604"/>
    </source>
</evidence>
<feature type="binding site" evidence="8">
    <location>
        <position position="116"/>
    </location>
    <ligand>
        <name>Zn(2+)</name>
        <dbReference type="ChEBI" id="CHEBI:29105"/>
        <label>2</label>
    </ligand>
</feature>
<reference evidence="11" key="1">
    <citation type="submission" date="2015-07" db="EMBL/GenBank/DDBJ databases">
        <title>Transcriptome Assembly of Anthurium amnicola.</title>
        <authorList>
            <person name="Suzuki J."/>
        </authorList>
    </citation>
    <scope>NUCLEOTIDE SEQUENCE</scope>
</reference>
<feature type="binding site" evidence="8">
    <location>
        <position position="12"/>
    </location>
    <ligand>
        <name>Zn(2+)</name>
        <dbReference type="ChEBI" id="CHEBI:29105"/>
        <label>1</label>
    </ligand>
</feature>
<comment type="similarity">
    <text evidence="7">Belongs to the archaeal rpoM/eukaryotic RPA12/RPB9/RPC11 RNA polymerase family.</text>
</comment>
<evidence type="ECO:0000256" key="5">
    <source>
        <dbReference type="ARBA" id="ARBA00022833"/>
    </source>
</evidence>
<comment type="subcellular location">
    <subcellularLocation>
        <location evidence="1">Nucleus</location>
        <location evidence="1">Nucleolus</location>
    </subcellularLocation>
</comment>
<dbReference type="InterPro" id="IPR012164">
    <property type="entry name" value="Rpa12/Rpb9/Rpc10/TFS"/>
</dbReference>
<keyword evidence="2 7" id="KW-0240">DNA-directed RNA polymerase</keyword>
<evidence type="ECO:0000256" key="8">
    <source>
        <dbReference type="PIRSR" id="PIRSR005586-1"/>
    </source>
</evidence>
<feature type="binding site" evidence="8">
    <location>
        <position position="85"/>
    </location>
    <ligand>
        <name>Zn(2+)</name>
        <dbReference type="ChEBI" id="CHEBI:29105"/>
        <label>2</label>
    </ligand>
</feature>
<name>A0A1D1YB56_9ARAE</name>
<evidence type="ECO:0000256" key="7">
    <source>
        <dbReference type="PIRNR" id="PIRNR005586"/>
    </source>
</evidence>
<dbReference type="PROSITE" id="PS51133">
    <property type="entry name" value="ZF_TFIIS_2"/>
    <property type="match status" value="1"/>
</dbReference>
<dbReference type="Gene3D" id="2.20.25.10">
    <property type="match status" value="1"/>
</dbReference>
<dbReference type="PANTHER" id="PTHR11239">
    <property type="entry name" value="DNA-DIRECTED RNA POLYMERASE"/>
    <property type="match status" value="1"/>
</dbReference>
<dbReference type="InterPro" id="IPR001222">
    <property type="entry name" value="Znf_TFIIS"/>
</dbReference>
<feature type="binding site" evidence="8">
    <location>
        <position position="32"/>
    </location>
    <ligand>
        <name>Zn(2+)</name>
        <dbReference type="ChEBI" id="CHEBI:29105"/>
        <label>1</label>
    </ligand>
</feature>
<keyword evidence="3 8" id="KW-0479">Metal-binding</keyword>
<evidence type="ECO:0000256" key="2">
    <source>
        <dbReference type="ARBA" id="ARBA00022478"/>
    </source>
</evidence>
<dbReference type="PANTHER" id="PTHR11239:SF14">
    <property type="entry name" value="DNA-DIRECTED RNA POLYMERASE I SUBUNIT RPA12"/>
    <property type="match status" value="1"/>
</dbReference>
<feature type="domain" description="TFIIS-type" evidence="10">
    <location>
        <begin position="81"/>
        <end position="121"/>
    </location>
</feature>
<dbReference type="InterPro" id="IPR034004">
    <property type="entry name" value="Zn_ribbon_RPA12_C"/>
</dbReference>
<keyword evidence="4 9" id="KW-0863">Zinc-finger</keyword>
<evidence type="ECO:0000259" key="10">
    <source>
        <dbReference type="PROSITE" id="PS51133"/>
    </source>
</evidence>
<sequence length="123" mass="14510">MEFCYGRDFLFCDICGTQLLLRSPKFAECPFCGFRRPAREMEGKETRYTITGEDIRRELKIESFMQAGTVHMREELQRPIANKICPNCGHNELEYYTKQLRSADEGATTFYECRKCKHGFREQ</sequence>
<accession>A0A1D1YB56</accession>
<comment type="function">
    <text evidence="7">DNA-dependent RNA polymerase catalyzes the transcription of DNA into RNA using the four ribonucleoside triphosphates as substrates.</text>
</comment>
<dbReference type="SMART" id="SM00440">
    <property type="entry name" value="ZnF_C2C2"/>
    <property type="match status" value="1"/>
</dbReference>
<evidence type="ECO:0000256" key="6">
    <source>
        <dbReference type="ARBA" id="ARBA00023242"/>
    </source>
</evidence>
<evidence type="ECO:0000256" key="9">
    <source>
        <dbReference type="PIRSR" id="PIRSR005586-2"/>
    </source>
</evidence>
<feature type="binding site" evidence="8">
    <location>
        <position position="29"/>
    </location>
    <ligand>
        <name>Zn(2+)</name>
        <dbReference type="ChEBI" id="CHEBI:29105"/>
        <label>1</label>
    </ligand>
</feature>
<dbReference type="CDD" id="cd10507">
    <property type="entry name" value="Zn-ribbon_RPA12"/>
    <property type="match status" value="1"/>
</dbReference>